<dbReference type="InterPro" id="IPR006343">
    <property type="entry name" value="DnaB/C_C"/>
</dbReference>
<organism evidence="4 5">
    <name type="scientific">Grylomicrobium aquisgranensis</name>
    <dbReference type="NCBI Taxonomy" id="2926318"/>
    <lineage>
        <taxon>Bacteria</taxon>
        <taxon>Bacillati</taxon>
        <taxon>Bacillota</taxon>
        <taxon>Erysipelotrichia</taxon>
        <taxon>Erysipelotrichales</taxon>
        <taxon>Erysipelotrichaceae</taxon>
        <taxon>Grylomicrobium</taxon>
    </lineage>
</organism>
<dbReference type="Pfam" id="PF07261">
    <property type="entry name" value="DnaB_2"/>
    <property type="match status" value="1"/>
</dbReference>
<evidence type="ECO:0000259" key="2">
    <source>
        <dbReference type="Pfam" id="PF07261"/>
    </source>
</evidence>
<dbReference type="EMBL" id="JALBUR010000007">
    <property type="protein sequence ID" value="MDX8419344.1"/>
    <property type="molecule type" value="Genomic_DNA"/>
</dbReference>
<dbReference type="RefSeq" id="WP_370595796.1">
    <property type="nucleotide sequence ID" value="NZ_JALBUR010000007.1"/>
</dbReference>
<comment type="caution">
    <text evidence="4">The sequence shown here is derived from an EMBL/GenBank/DDBJ whole genome shotgun (WGS) entry which is preliminary data.</text>
</comment>
<accession>A0AB35U3S6</accession>
<dbReference type="AlphaFoldDB" id="A0AB35U3S6"/>
<evidence type="ECO:0000313" key="4">
    <source>
        <dbReference type="EMBL" id="MDX8419344.1"/>
    </source>
</evidence>
<keyword evidence="5" id="KW-1185">Reference proteome</keyword>
<evidence type="ECO:0000259" key="3">
    <source>
        <dbReference type="Pfam" id="PF25888"/>
    </source>
</evidence>
<proteinExistence type="inferred from homology"/>
<gene>
    <name evidence="4" type="ORF">MOZ60_04455</name>
</gene>
<dbReference type="InterPro" id="IPR034829">
    <property type="entry name" value="DnaD-like_sf"/>
</dbReference>
<feature type="domain" description="Replicative helicase loading/DNA remodeling protein DnaB N-terminal winged helix" evidence="3">
    <location>
        <begin position="3"/>
        <end position="135"/>
    </location>
</feature>
<name>A0AB35U3S6_9FIRM</name>
<dbReference type="InterPro" id="IPR058660">
    <property type="entry name" value="WHD_DnaB"/>
</dbReference>
<sequence length="394" mass="44917">MLRNEDTFRVECVNSISEDSIVSLANLYQPLIGGDGLLLYLTLHAEARHQRAQATHKHLCRIMNNISLDTLERARLRLEEYNLLRAYMRQGSGHDAWIYHLNTPLPTMDFLSNQIYLSRFRNEVGAKDTDEIVARLGNVGLSLQGYKDVTRQIRTTPVERTMPEPAWTTVRPRYQFSSGNETIDFDYERFLATTSAAVFPIVLRTQENMALIGRLGTVYGISADRMRQLIANCTVPDPAFFNADKLKLMCEKEKVQTKNTHDPYSLPPVSFLQSLMNGREVPLAEKKILENLSTQMHFSNEVINVLIAYVLKISDNRLSARFVSSVAAQWARDGIETKEQALLEAKKNLHSSRSYQKVELPAYMNKPLPESKPASEQLVQKVKAMQQEMKKHDA</sequence>
<dbReference type="Proteomes" id="UP001286174">
    <property type="component" value="Unassembled WGS sequence"/>
</dbReference>
<protein>
    <submittedName>
        <fullName evidence="4">DnaD domain protein</fullName>
    </submittedName>
</protein>
<evidence type="ECO:0000313" key="5">
    <source>
        <dbReference type="Proteomes" id="UP001286174"/>
    </source>
</evidence>
<dbReference type="Gene3D" id="1.10.10.630">
    <property type="entry name" value="DnaD domain-like"/>
    <property type="match status" value="1"/>
</dbReference>
<comment type="similarity">
    <text evidence="1">Belongs to the DnaB/DnaD family.</text>
</comment>
<dbReference type="Pfam" id="PF25888">
    <property type="entry name" value="WHD_DnaB"/>
    <property type="match status" value="1"/>
</dbReference>
<evidence type="ECO:0000256" key="1">
    <source>
        <dbReference type="ARBA" id="ARBA00093462"/>
    </source>
</evidence>
<reference evidence="4 5" key="1">
    <citation type="submission" date="2022-03" db="EMBL/GenBank/DDBJ databases">
        <title>Novel taxa within the pig intestine.</title>
        <authorList>
            <person name="Wylensek D."/>
            <person name="Bishof K."/>
            <person name="Afrizal A."/>
            <person name="Clavel T."/>
        </authorList>
    </citation>
    <scope>NUCLEOTIDE SEQUENCE [LARGE SCALE GENOMIC DNA]</scope>
    <source>
        <strain evidence="4 5">CLA-KB-P133</strain>
    </source>
</reference>
<feature type="domain" description="DnaB/C C-terminal" evidence="2">
    <location>
        <begin position="277"/>
        <end position="341"/>
    </location>
</feature>